<feature type="transmembrane region" description="Helical" evidence="1">
    <location>
        <begin position="151"/>
        <end position="169"/>
    </location>
</feature>
<keyword evidence="1" id="KW-1133">Transmembrane helix</keyword>
<proteinExistence type="predicted"/>
<dbReference type="PANTHER" id="PTHR43471">
    <property type="entry name" value="ABC TRANSPORTER PERMEASE"/>
    <property type="match status" value="1"/>
</dbReference>
<protein>
    <submittedName>
        <fullName evidence="2">ABC transporter permease</fullName>
    </submittedName>
</protein>
<feature type="transmembrane region" description="Helical" evidence="1">
    <location>
        <begin position="254"/>
        <end position="273"/>
    </location>
</feature>
<organism evidence="2 3">
    <name type="scientific">Eiseniibacteriota bacterium</name>
    <dbReference type="NCBI Taxonomy" id="2212470"/>
    <lineage>
        <taxon>Bacteria</taxon>
        <taxon>Candidatus Eiseniibacteriota</taxon>
    </lineage>
</organism>
<feature type="transmembrane region" description="Helical" evidence="1">
    <location>
        <begin position="63"/>
        <end position="85"/>
    </location>
</feature>
<dbReference type="EMBL" id="VBPA01000290">
    <property type="protein sequence ID" value="TMQ69513.1"/>
    <property type="molecule type" value="Genomic_DNA"/>
</dbReference>
<reference evidence="2 3" key="1">
    <citation type="journal article" date="2019" name="Nat. Microbiol.">
        <title>Mediterranean grassland soil C-N compound turnover is dependent on rainfall and depth, and is mediated by genomically divergent microorganisms.</title>
        <authorList>
            <person name="Diamond S."/>
            <person name="Andeer P.F."/>
            <person name="Li Z."/>
            <person name="Crits-Christoph A."/>
            <person name="Burstein D."/>
            <person name="Anantharaman K."/>
            <person name="Lane K.R."/>
            <person name="Thomas B.C."/>
            <person name="Pan C."/>
            <person name="Northen T.R."/>
            <person name="Banfield J.F."/>
        </authorList>
    </citation>
    <scope>NUCLEOTIDE SEQUENCE [LARGE SCALE GENOMIC DNA]</scope>
    <source>
        <strain evidence="2">WS_10</strain>
    </source>
</reference>
<sequence length="278" mass="29478">MRSLLTVCHLTIHEAGRRRILLAALICGTAFVILFATGFHFVIKGMPAAVVANALRRRMLIAFFSLAGLYGANFLAVMTGVLLPVDTVSGEIASGVLQTLASKPIRRSEILLGKWLAFVLLSLSYLALLAGGVLLTVGLRAGVLPPHLSRGLPLMALEIVLVVTLSIVGGTRLSTITNGVTVFGLFGLAFIGSWVEQIGTFAGNHAAQSIGTLASLIMPSESLWQLAAHHMQPGIMRDLGLTPFSPVSVPSPAMVMWAGGYTVAALLLAMAWFRKRPL</sequence>
<feature type="transmembrane region" description="Helical" evidence="1">
    <location>
        <begin position="115"/>
        <end position="139"/>
    </location>
</feature>
<keyword evidence="1" id="KW-0812">Transmembrane</keyword>
<evidence type="ECO:0000313" key="2">
    <source>
        <dbReference type="EMBL" id="TMQ69513.1"/>
    </source>
</evidence>
<gene>
    <name evidence="2" type="ORF">E6K80_11445</name>
</gene>
<keyword evidence="1" id="KW-0472">Membrane</keyword>
<evidence type="ECO:0000256" key="1">
    <source>
        <dbReference type="SAM" id="Phobius"/>
    </source>
</evidence>
<feature type="transmembrane region" description="Helical" evidence="1">
    <location>
        <begin position="20"/>
        <end position="43"/>
    </location>
</feature>
<dbReference type="AlphaFoldDB" id="A0A538U0W9"/>
<name>A0A538U0W9_UNCEI</name>
<dbReference type="Proteomes" id="UP000319836">
    <property type="component" value="Unassembled WGS sequence"/>
</dbReference>
<accession>A0A538U0W9</accession>
<comment type="caution">
    <text evidence="2">The sequence shown here is derived from an EMBL/GenBank/DDBJ whole genome shotgun (WGS) entry which is preliminary data.</text>
</comment>
<feature type="transmembrane region" description="Helical" evidence="1">
    <location>
        <begin position="176"/>
        <end position="195"/>
    </location>
</feature>
<evidence type="ECO:0000313" key="3">
    <source>
        <dbReference type="Proteomes" id="UP000319836"/>
    </source>
</evidence>